<comment type="subcellular location">
    <subcellularLocation>
        <location evidence="1">Cell membrane</location>
    </subcellularLocation>
</comment>
<dbReference type="RefSeq" id="WP_114746597.1">
    <property type="nucleotide sequence ID" value="NZ_QQAY01000013.1"/>
</dbReference>
<dbReference type="Proteomes" id="UP000255326">
    <property type="component" value="Unassembled WGS sequence"/>
</dbReference>
<protein>
    <submittedName>
        <fullName evidence="11">Methyl-accepting chemotaxis protein</fullName>
    </submittedName>
</protein>
<gene>
    <name evidence="11" type="ORF">DFR59_11351</name>
</gene>
<dbReference type="Gene3D" id="1.10.287.950">
    <property type="entry name" value="Methyl-accepting chemotaxis protein"/>
    <property type="match status" value="1"/>
</dbReference>
<dbReference type="AlphaFoldDB" id="A0A370G8E3"/>
<dbReference type="EMBL" id="QQAY01000013">
    <property type="protein sequence ID" value="RDI40027.1"/>
    <property type="molecule type" value="Genomic_DNA"/>
</dbReference>
<evidence type="ECO:0000313" key="12">
    <source>
        <dbReference type="Proteomes" id="UP000255326"/>
    </source>
</evidence>
<keyword evidence="8" id="KW-0812">Transmembrane</keyword>
<dbReference type="SMART" id="SM00304">
    <property type="entry name" value="HAMP"/>
    <property type="match status" value="1"/>
</dbReference>
<evidence type="ECO:0000256" key="7">
    <source>
        <dbReference type="SAM" id="Coils"/>
    </source>
</evidence>
<evidence type="ECO:0000256" key="2">
    <source>
        <dbReference type="ARBA" id="ARBA00022475"/>
    </source>
</evidence>
<feature type="transmembrane region" description="Helical" evidence="8">
    <location>
        <begin position="186"/>
        <end position="207"/>
    </location>
</feature>
<dbReference type="InterPro" id="IPR024478">
    <property type="entry name" value="HlyB_4HB_MCP"/>
</dbReference>
<proteinExistence type="inferred from homology"/>
<dbReference type="GO" id="GO:0006935">
    <property type="term" value="P:chemotaxis"/>
    <property type="evidence" value="ECO:0007669"/>
    <property type="project" value="InterPro"/>
</dbReference>
<dbReference type="SMART" id="SM00283">
    <property type="entry name" value="MA"/>
    <property type="match status" value="1"/>
</dbReference>
<dbReference type="PANTHER" id="PTHR32089">
    <property type="entry name" value="METHYL-ACCEPTING CHEMOTAXIS PROTEIN MCPB"/>
    <property type="match status" value="1"/>
</dbReference>
<dbReference type="PROSITE" id="PS50111">
    <property type="entry name" value="CHEMOTAXIS_TRANSDUC_2"/>
    <property type="match status" value="1"/>
</dbReference>
<dbReference type="PRINTS" id="PR00260">
    <property type="entry name" value="CHEMTRNSDUCR"/>
</dbReference>
<dbReference type="InterPro" id="IPR004089">
    <property type="entry name" value="MCPsignal_dom"/>
</dbReference>
<feature type="transmembrane region" description="Helical" evidence="8">
    <location>
        <begin position="12"/>
        <end position="33"/>
    </location>
</feature>
<evidence type="ECO:0000256" key="5">
    <source>
        <dbReference type="ARBA" id="ARBA00029447"/>
    </source>
</evidence>
<feature type="coiled-coil region" evidence="7">
    <location>
        <begin position="250"/>
        <end position="277"/>
    </location>
</feature>
<organism evidence="11 12">
    <name type="scientific">Falsibacillus pallidus</name>
    <dbReference type="NCBI Taxonomy" id="493781"/>
    <lineage>
        <taxon>Bacteria</taxon>
        <taxon>Bacillati</taxon>
        <taxon>Bacillota</taxon>
        <taxon>Bacilli</taxon>
        <taxon>Bacillales</taxon>
        <taxon>Bacillaceae</taxon>
        <taxon>Falsibacillus</taxon>
    </lineage>
</organism>
<sequence length="567" mass="61688">MRQKWRDIKIGGKYLFALGTVVLLFIIAALLVFTQLKVINDSVERLGRQSDRSVAITEMGSLFRSKSIRVYDYQRSPSQDVVKQYKERIDQFNQLMKDIEPSIDTQQEKDLFMTVTSFNDKMDDLFLNQFVSAVDSGNTGQSAQILNQISVLRPQAIAKLDSLEQTVEKSRSQAEQDTNAGLAKSFFILLISIVAASIIGIALILLINRAIRLNLKKVVTTANSIAEGNLNIPDLDYKGKDEIGQLSTSISHMKNQLSRLVKEIQEVSERVTGQSEELTQSSNEVLTGTEQIAATMQQLSAGADQQASSAGELTERMKTYSSTVSKTNDLGENVTASSMVVLEKTNEGSSLMNESIGAMNKIFETVEDVSKKMSGLEAQSREISTLVEVIQGIADQTNLLALNAAIEAARAGEHGRGFAVVADEVRKLAEEVTNSLSGIVSNVEGIQQQSSLISTSLVDSFEQVKKGTESVKITGETFDMLKESINAMVGQMNEIGANMAQISSESGEMNTAIESIAAVTEESAAGIEQTTATVQQSNSIMEEVAKSSTDLAKLADSLNSLVRQFKI</sequence>
<evidence type="ECO:0000313" key="11">
    <source>
        <dbReference type="EMBL" id="RDI40027.1"/>
    </source>
</evidence>
<accession>A0A370G8E3</accession>
<dbReference type="CDD" id="cd06225">
    <property type="entry name" value="HAMP"/>
    <property type="match status" value="1"/>
</dbReference>
<comment type="similarity">
    <text evidence="5">Belongs to the methyl-accepting chemotaxis (MCP) protein family.</text>
</comment>
<evidence type="ECO:0000256" key="4">
    <source>
        <dbReference type="ARBA" id="ARBA00023224"/>
    </source>
</evidence>
<dbReference type="Pfam" id="PF12729">
    <property type="entry name" value="4HB_MCP_1"/>
    <property type="match status" value="1"/>
</dbReference>
<evidence type="ECO:0000256" key="3">
    <source>
        <dbReference type="ARBA" id="ARBA00023136"/>
    </source>
</evidence>
<dbReference type="InterPro" id="IPR003660">
    <property type="entry name" value="HAMP_dom"/>
</dbReference>
<dbReference type="OrthoDB" id="9804712at2"/>
<dbReference type="Pfam" id="PF00672">
    <property type="entry name" value="HAMP"/>
    <property type="match status" value="1"/>
</dbReference>
<keyword evidence="12" id="KW-1185">Reference proteome</keyword>
<dbReference type="InterPro" id="IPR004090">
    <property type="entry name" value="Chemotax_Me-accpt_rcpt"/>
</dbReference>
<evidence type="ECO:0000256" key="6">
    <source>
        <dbReference type="PROSITE-ProRule" id="PRU00284"/>
    </source>
</evidence>
<evidence type="ECO:0000256" key="8">
    <source>
        <dbReference type="SAM" id="Phobius"/>
    </source>
</evidence>
<keyword evidence="4 6" id="KW-0807">Transducer</keyword>
<evidence type="ECO:0000259" key="10">
    <source>
        <dbReference type="PROSITE" id="PS50885"/>
    </source>
</evidence>
<evidence type="ECO:0000259" key="9">
    <source>
        <dbReference type="PROSITE" id="PS50111"/>
    </source>
</evidence>
<reference evidence="11 12" key="1">
    <citation type="submission" date="2018-07" db="EMBL/GenBank/DDBJ databases">
        <title>Genomic Encyclopedia of Type Strains, Phase IV (KMG-IV): sequencing the most valuable type-strain genomes for metagenomic binning, comparative biology and taxonomic classification.</title>
        <authorList>
            <person name="Goeker M."/>
        </authorList>
    </citation>
    <scope>NUCLEOTIDE SEQUENCE [LARGE SCALE GENOMIC DNA]</scope>
    <source>
        <strain evidence="11 12">DSM 25281</strain>
    </source>
</reference>
<dbReference type="PROSITE" id="PS50885">
    <property type="entry name" value="HAMP"/>
    <property type="match status" value="1"/>
</dbReference>
<dbReference type="GO" id="GO:0004888">
    <property type="term" value="F:transmembrane signaling receptor activity"/>
    <property type="evidence" value="ECO:0007669"/>
    <property type="project" value="InterPro"/>
</dbReference>
<dbReference type="CDD" id="cd11386">
    <property type="entry name" value="MCP_signal"/>
    <property type="match status" value="1"/>
</dbReference>
<dbReference type="Pfam" id="PF00015">
    <property type="entry name" value="MCPsignal"/>
    <property type="match status" value="1"/>
</dbReference>
<feature type="domain" description="HAMP" evidence="10">
    <location>
        <begin position="209"/>
        <end position="262"/>
    </location>
</feature>
<dbReference type="GO" id="GO:0005886">
    <property type="term" value="C:plasma membrane"/>
    <property type="evidence" value="ECO:0007669"/>
    <property type="project" value="UniProtKB-SubCell"/>
</dbReference>
<keyword evidence="2" id="KW-1003">Cell membrane</keyword>
<dbReference type="SUPFAM" id="SSF58104">
    <property type="entry name" value="Methyl-accepting chemotaxis protein (MCP) signaling domain"/>
    <property type="match status" value="1"/>
</dbReference>
<dbReference type="PANTHER" id="PTHR32089:SF112">
    <property type="entry name" value="LYSOZYME-LIKE PROTEIN-RELATED"/>
    <property type="match status" value="1"/>
</dbReference>
<keyword evidence="3 8" id="KW-0472">Membrane</keyword>
<dbReference type="GO" id="GO:0007165">
    <property type="term" value="P:signal transduction"/>
    <property type="evidence" value="ECO:0007669"/>
    <property type="project" value="UniProtKB-KW"/>
</dbReference>
<comment type="caution">
    <text evidence="11">The sequence shown here is derived from an EMBL/GenBank/DDBJ whole genome shotgun (WGS) entry which is preliminary data.</text>
</comment>
<name>A0A370G8E3_9BACI</name>
<feature type="domain" description="Methyl-accepting transducer" evidence="9">
    <location>
        <begin position="281"/>
        <end position="531"/>
    </location>
</feature>
<evidence type="ECO:0000256" key="1">
    <source>
        <dbReference type="ARBA" id="ARBA00004236"/>
    </source>
</evidence>
<keyword evidence="8" id="KW-1133">Transmembrane helix</keyword>
<keyword evidence="7" id="KW-0175">Coiled coil</keyword>